<dbReference type="STRING" id="1117647.M5M_01495"/>
<dbReference type="InterPro" id="IPR017508">
    <property type="entry name" value="HipA_N1"/>
</dbReference>
<evidence type="ECO:0000256" key="1">
    <source>
        <dbReference type="ARBA" id="ARBA00010164"/>
    </source>
</evidence>
<comment type="similarity">
    <text evidence="1">Belongs to the HipA Ser/Thr kinase family.</text>
</comment>
<dbReference type="eggNOG" id="COG3550">
    <property type="taxonomic scope" value="Bacteria"/>
</dbReference>
<organism evidence="6 7">
    <name type="scientific">Simiduia agarivorans (strain DSM 21679 / JCM 13881 / BCRC 17597 / SA1)</name>
    <dbReference type="NCBI Taxonomy" id="1117647"/>
    <lineage>
        <taxon>Bacteria</taxon>
        <taxon>Pseudomonadati</taxon>
        <taxon>Pseudomonadota</taxon>
        <taxon>Gammaproteobacteria</taxon>
        <taxon>Cellvibrionales</taxon>
        <taxon>Cellvibrionaceae</taxon>
        <taxon>Simiduia</taxon>
    </lineage>
</organism>
<dbReference type="PANTHER" id="PTHR37419">
    <property type="entry name" value="SERINE/THREONINE-PROTEIN KINASE TOXIN HIPA"/>
    <property type="match status" value="1"/>
</dbReference>
<accession>K4KF03</accession>
<proteinExistence type="inferred from homology"/>
<evidence type="ECO:0008006" key="8">
    <source>
        <dbReference type="Google" id="ProtNLM"/>
    </source>
</evidence>
<dbReference type="RefSeq" id="WP_015045699.1">
    <property type="nucleotide sequence ID" value="NC_018868.3"/>
</dbReference>
<evidence type="ECO:0000256" key="2">
    <source>
        <dbReference type="ARBA" id="ARBA00022679"/>
    </source>
</evidence>
<dbReference type="OrthoDB" id="9805913at2"/>
<dbReference type="Pfam" id="PF07804">
    <property type="entry name" value="HipA_C"/>
    <property type="match status" value="1"/>
</dbReference>
<dbReference type="GO" id="GO:0005829">
    <property type="term" value="C:cytosol"/>
    <property type="evidence" value="ECO:0007669"/>
    <property type="project" value="TreeGrafter"/>
</dbReference>
<dbReference type="AlphaFoldDB" id="K4KF03"/>
<dbReference type="KEGG" id="saga:M5M_01495"/>
<keyword evidence="7" id="KW-1185">Reference proteome</keyword>
<dbReference type="Proteomes" id="UP000000466">
    <property type="component" value="Chromosome"/>
</dbReference>
<keyword evidence="3" id="KW-0418">Kinase</keyword>
<evidence type="ECO:0000256" key="3">
    <source>
        <dbReference type="ARBA" id="ARBA00022777"/>
    </source>
</evidence>
<dbReference type="EMBL" id="CP003746">
    <property type="protein sequence ID" value="AFU97526.1"/>
    <property type="molecule type" value="Genomic_DNA"/>
</dbReference>
<feature type="domain" description="HipA N-terminal subdomain 1" evidence="5">
    <location>
        <begin position="9"/>
        <end position="123"/>
    </location>
</feature>
<evidence type="ECO:0000313" key="6">
    <source>
        <dbReference type="EMBL" id="AFU97526.1"/>
    </source>
</evidence>
<dbReference type="Pfam" id="PF13657">
    <property type="entry name" value="Couple_hipA"/>
    <property type="match status" value="1"/>
</dbReference>
<sequence length="437" mass="48076">MVTPSTLATVHLWDRLVGAVSWDPKRDVAAFEFNPAFLAEGLIDLAPITMPAESSEGVVYAFSALNPTTFRKLPGVLADALPDKFGEVLIDTWLAQQGRPAGSMNPVERLCYTGNRGMGALEFKPVMAADDMNASLQVDINALVNLAGQAIARYQNLEATLDGAQDANALQDILRVGTSAGGARAKAIVAIDDKGEVRSGQVAAPPGFTHYLLKFDGVTDLELGRPQEFTRIEYAYYLMAQAAGIHIMPSRLLEEGGRAHFITERFDRQRGRKIAMQSLCGMAHFDFNQAGAYGYEQAFAVMRKLVLPKEDAVELYRRMLFNVLARNQDDHTKNISFVMDSQGPDAYAWRLSPAYDVTYAYNPAGSWTSSHQMTIAGKRDGFTREELIAVGRSISLRNPAEVIDEVSQSIGDWMVCAERAGLSEEMALSIMRTYRKI</sequence>
<dbReference type="HOGENOM" id="CLU_041102_1_0_6"/>
<gene>
    <name evidence="6" type="ordered locus">M5M_01495</name>
</gene>
<protein>
    <recommendedName>
        <fullName evidence="8">HipA domain-containing protein</fullName>
    </recommendedName>
</protein>
<dbReference type="GO" id="GO:0004674">
    <property type="term" value="F:protein serine/threonine kinase activity"/>
    <property type="evidence" value="ECO:0007669"/>
    <property type="project" value="TreeGrafter"/>
</dbReference>
<evidence type="ECO:0000259" key="4">
    <source>
        <dbReference type="Pfam" id="PF07804"/>
    </source>
</evidence>
<dbReference type="InterPro" id="IPR012893">
    <property type="entry name" value="HipA-like_C"/>
</dbReference>
<feature type="domain" description="HipA-like C-terminal" evidence="4">
    <location>
        <begin position="178"/>
        <end position="411"/>
    </location>
</feature>
<evidence type="ECO:0000313" key="7">
    <source>
        <dbReference type="Proteomes" id="UP000000466"/>
    </source>
</evidence>
<name>K4KF03_SIMAS</name>
<keyword evidence="2" id="KW-0808">Transferase</keyword>
<dbReference type="PANTHER" id="PTHR37419:SF8">
    <property type="entry name" value="TOXIN YJJJ"/>
    <property type="match status" value="1"/>
</dbReference>
<dbReference type="InterPro" id="IPR052028">
    <property type="entry name" value="HipA_Ser/Thr_kinase"/>
</dbReference>
<reference evidence="6 7" key="1">
    <citation type="journal article" date="2013" name="Genome Announc.">
        <title>Complete genome sequence of Simiduia agarivorans SA1(T), a marine bacterium able to degrade a variety of polysaccharides.</title>
        <authorList>
            <person name="Lin S.Y."/>
            <person name="Shieh W.Y."/>
            <person name="Chen J.S."/>
            <person name="Tang S.L."/>
        </authorList>
    </citation>
    <scope>NUCLEOTIDE SEQUENCE [LARGE SCALE GENOMIC DNA]</scope>
    <source>
        <strain evidence="7">DSM 21679 / JCM 13881 / BCRC 17597 / SA1</strain>
    </source>
</reference>
<evidence type="ECO:0000259" key="5">
    <source>
        <dbReference type="Pfam" id="PF13657"/>
    </source>
</evidence>